<proteinExistence type="predicted"/>
<evidence type="ECO:0000259" key="1">
    <source>
        <dbReference type="Pfam" id="PF18007"/>
    </source>
</evidence>
<dbReference type="RefSeq" id="WP_067880904.1">
    <property type="nucleotide sequence ID" value="NZ_JAAXOP010000004.1"/>
</dbReference>
<name>A0A846Y1G7_9NOCA</name>
<evidence type="ECO:0000313" key="3">
    <source>
        <dbReference type="EMBL" id="NKY50419.1"/>
    </source>
</evidence>
<dbReference type="InterPro" id="IPR041458">
    <property type="entry name" value="Rv3651-like_N"/>
</dbReference>
<feature type="domain" description="Rv3651-like N-terminal" evidence="1">
    <location>
        <begin position="5"/>
        <end position="99"/>
    </location>
</feature>
<reference evidence="3 4" key="1">
    <citation type="submission" date="2020-04" db="EMBL/GenBank/DDBJ databases">
        <title>MicrobeNet Type strains.</title>
        <authorList>
            <person name="Nicholson A.C."/>
        </authorList>
    </citation>
    <scope>NUCLEOTIDE SEQUENCE [LARGE SCALE GENOMIC DNA]</scope>
    <source>
        <strain evidence="3 4">JCM 12354</strain>
    </source>
</reference>
<sequence>MIVGHWLLIETLDVPTTWSVLGVDTAPRHWKSLARTVPPRLMPILTAAAAHGKTVERRLPKSRHPWSECFARAVTLPGPDERVHAVQMWVGHDDPPAPPPVATHLLDARTRRNEIRPAGLGAAFDRNRTVWVGAESFEHVERFDEALDLAVVVSRAVPGSRWSGELCVRTPAGLRTLMMSTRNSVAAPYLWRSVFADVTESVAPQEKSFEAASVDTLVSRNPRMYLAVLETDRGRLIRWVSRPVPGLNWTGDTDERTLPHPDDLPRIMEARRAIREGAPSWSLPEVRLAAVDGGWITVDAEISPLPYGPGSATPHFALARLDLRDP</sequence>
<comment type="caution">
    <text evidence="3">The sequence shown here is derived from an EMBL/GenBank/DDBJ whole genome shotgun (WGS) entry which is preliminary data.</text>
</comment>
<organism evidence="3 4">
    <name type="scientific">Nocardia vermiculata</name>
    <dbReference type="NCBI Taxonomy" id="257274"/>
    <lineage>
        <taxon>Bacteria</taxon>
        <taxon>Bacillati</taxon>
        <taxon>Actinomycetota</taxon>
        <taxon>Actinomycetes</taxon>
        <taxon>Mycobacteriales</taxon>
        <taxon>Nocardiaceae</taxon>
        <taxon>Nocardia</taxon>
    </lineage>
</organism>
<protein>
    <submittedName>
        <fullName evidence="3">DUF5593 domain-containing protein</fullName>
    </submittedName>
</protein>
<dbReference type="InterPro" id="IPR048578">
    <property type="entry name" value="Rv3651-like_C"/>
</dbReference>
<dbReference type="EMBL" id="JAAXOP010000004">
    <property type="protein sequence ID" value="NKY50419.1"/>
    <property type="molecule type" value="Genomic_DNA"/>
</dbReference>
<dbReference type="Proteomes" id="UP000565711">
    <property type="component" value="Unassembled WGS sequence"/>
</dbReference>
<evidence type="ECO:0000313" key="4">
    <source>
        <dbReference type="Proteomes" id="UP000565711"/>
    </source>
</evidence>
<dbReference type="AlphaFoldDB" id="A0A846Y1G7"/>
<dbReference type="Pfam" id="PF21043">
    <property type="entry name" value="Rv3651-like_C"/>
    <property type="match status" value="1"/>
</dbReference>
<feature type="domain" description="Rv3651-like C-terminal" evidence="2">
    <location>
        <begin position="220"/>
        <end position="301"/>
    </location>
</feature>
<keyword evidence="4" id="KW-1185">Reference proteome</keyword>
<accession>A0A846Y1G7</accession>
<evidence type="ECO:0000259" key="2">
    <source>
        <dbReference type="Pfam" id="PF21043"/>
    </source>
</evidence>
<dbReference type="Pfam" id="PF18007">
    <property type="entry name" value="Rv3651-like_N"/>
    <property type="match status" value="1"/>
</dbReference>
<gene>
    <name evidence="3" type="ORF">HGA08_09375</name>
</gene>